<dbReference type="InterPro" id="IPR017969">
    <property type="entry name" value="Heavy-metal-associated_CS"/>
</dbReference>
<dbReference type="InterPro" id="IPR036412">
    <property type="entry name" value="HAD-like_sf"/>
</dbReference>
<dbReference type="PRINTS" id="PR00119">
    <property type="entry name" value="CATATPASE"/>
</dbReference>
<dbReference type="CDD" id="cd02094">
    <property type="entry name" value="P-type_ATPase_Cu-like"/>
    <property type="match status" value="1"/>
</dbReference>
<dbReference type="CDD" id="cd00371">
    <property type="entry name" value="HMA"/>
    <property type="match status" value="1"/>
</dbReference>
<dbReference type="PROSITE" id="PS00154">
    <property type="entry name" value="ATPASE_E1_E2"/>
    <property type="match status" value="1"/>
</dbReference>
<keyword evidence="5 11" id="KW-0479">Metal-binding</keyword>
<dbReference type="PRINTS" id="PR00943">
    <property type="entry name" value="CUATPASE"/>
</dbReference>
<evidence type="ECO:0000256" key="11">
    <source>
        <dbReference type="RuleBase" id="RU362081"/>
    </source>
</evidence>
<dbReference type="RefSeq" id="WP_189411789.1">
    <property type="nucleotide sequence ID" value="NZ_BMYJ01000006.1"/>
</dbReference>
<dbReference type="Pfam" id="PF00403">
    <property type="entry name" value="HMA"/>
    <property type="match status" value="1"/>
</dbReference>
<evidence type="ECO:0000256" key="9">
    <source>
        <dbReference type="ARBA" id="ARBA00022989"/>
    </source>
</evidence>
<feature type="transmembrane region" description="Helical" evidence="11">
    <location>
        <begin position="347"/>
        <end position="368"/>
    </location>
</feature>
<feature type="transmembrane region" description="Helical" evidence="11">
    <location>
        <begin position="93"/>
        <end position="113"/>
    </location>
</feature>
<keyword evidence="7 11" id="KW-0067">ATP-binding</keyword>
<dbReference type="FunFam" id="2.70.150.10:FF:000020">
    <property type="entry name" value="Copper-exporting P-type ATPase A"/>
    <property type="match status" value="1"/>
</dbReference>
<dbReference type="AlphaFoldDB" id="A0A918TQR6"/>
<keyword evidence="6 11" id="KW-0547">Nucleotide-binding</keyword>
<dbReference type="Proteomes" id="UP000638981">
    <property type="component" value="Unassembled WGS sequence"/>
</dbReference>
<evidence type="ECO:0000313" key="14">
    <source>
        <dbReference type="Proteomes" id="UP000638981"/>
    </source>
</evidence>
<evidence type="ECO:0000256" key="1">
    <source>
        <dbReference type="ARBA" id="ARBA00004651"/>
    </source>
</evidence>
<dbReference type="InterPro" id="IPR036163">
    <property type="entry name" value="HMA_dom_sf"/>
</dbReference>
<evidence type="ECO:0000256" key="8">
    <source>
        <dbReference type="ARBA" id="ARBA00022967"/>
    </source>
</evidence>
<comment type="similarity">
    <text evidence="2 11">Belongs to the cation transport ATPase (P-type) (TC 3.A.3) family. Type IB subfamily.</text>
</comment>
<evidence type="ECO:0000256" key="5">
    <source>
        <dbReference type="ARBA" id="ARBA00022723"/>
    </source>
</evidence>
<dbReference type="GO" id="GO:0005524">
    <property type="term" value="F:ATP binding"/>
    <property type="evidence" value="ECO:0007669"/>
    <property type="project" value="UniProtKB-UniRule"/>
</dbReference>
<dbReference type="InterPro" id="IPR023299">
    <property type="entry name" value="ATPase_P-typ_cyto_dom_N"/>
</dbReference>
<name>A0A918TQR6_9RHOB</name>
<evidence type="ECO:0000256" key="3">
    <source>
        <dbReference type="ARBA" id="ARBA00022475"/>
    </source>
</evidence>
<dbReference type="NCBIfam" id="TIGR01525">
    <property type="entry name" value="ATPase-IB_hvy"/>
    <property type="match status" value="1"/>
</dbReference>
<dbReference type="SUPFAM" id="SSF81665">
    <property type="entry name" value="Calcium ATPase, transmembrane domain M"/>
    <property type="match status" value="1"/>
</dbReference>
<keyword evidence="10 11" id="KW-0472">Membrane</keyword>
<protein>
    <submittedName>
        <fullName evidence="13">Copper-translocating P-type ATPase</fullName>
    </submittedName>
</protein>
<dbReference type="Gene3D" id="3.40.1110.10">
    <property type="entry name" value="Calcium-transporting ATPase, cytoplasmic domain N"/>
    <property type="match status" value="1"/>
</dbReference>
<feature type="transmembrane region" description="Helical" evidence="11">
    <location>
        <begin position="119"/>
        <end position="142"/>
    </location>
</feature>
<evidence type="ECO:0000256" key="4">
    <source>
        <dbReference type="ARBA" id="ARBA00022692"/>
    </source>
</evidence>
<dbReference type="GO" id="GO:0016887">
    <property type="term" value="F:ATP hydrolysis activity"/>
    <property type="evidence" value="ECO:0007669"/>
    <property type="project" value="InterPro"/>
</dbReference>
<dbReference type="InterPro" id="IPR027256">
    <property type="entry name" value="P-typ_ATPase_IB"/>
</dbReference>
<dbReference type="GO" id="GO:0043682">
    <property type="term" value="F:P-type divalent copper transporter activity"/>
    <property type="evidence" value="ECO:0007669"/>
    <property type="project" value="TreeGrafter"/>
</dbReference>
<dbReference type="NCBIfam" id="TIGR01494">
    <property type="entry name" value="ATPase_P-type"/>
    <property type="match status" value="1"/>
</dbReference>
<dbReference type="Gene3D" id="2.70.150.10">
    <property type="entry name" value="Calcium-transporting ATPase, cytoplasmic transduction domain A"/>
    <property type="match status" value="1"/>
</dbReference>
<keyword evidence="14" id="KW-1185">Reference proteome</keyword>
<dbReference type="SUPFAM" id="SSF55008">
    <property type="entry name" value="HMA, heavy metal-associated domain"/>
    <property type="match status" value="1"/>
</dbReference>
<keyword evidence="4 11" id="KW-0812">Transmembrane</keyword>
<proteinExistence type="inferred from homology"/>
<keyword evidence="8" id="KW-1278">Translocase</keyword>
<feature type="transmembrane region" description="Helical" evidence="11">
    <location>
        <begin position="194"/>
        <end position="213"/>
    </location>
</feature>
<dbReference type="InterPro" id="IPR018303">
    <property type="entry name" value="ATPase_P-typ_P_site"/>
</dbReference>
<dbReference type="PANTHER" id="PTHR43520:SF8">
    <property type="entry name" value="P-TYPE CU(+) TRANSPORTER"/>
    <property type="match status" value="1"/>
</dbReference>
<accession>A0A918TQR6</accession>
<feature type="transmembrane region" description="Helical" evidence="11">
    <location>
        <begin position="680"/>
        <end position="703"/>
    </location>
</feature>
<sequence>MDQIAEQPATLTLAVEGMTCASCVGRVERVLKAQPGVLAANVNLSMRQAQVVVTPGVQGADLAQVVTEAGYAAHPAAVGEMAEDEAGPLARQALWAAGLTLPIFVVEMGGHLVPAFLHYLHGLLGAVPLQWGQLILSALVLLGPGRGMLVKGFRALARLAPEMNALVAMGASAAWLYSAVVVLAPNLIPPESRAIYFEAAAVIVTLVLTGRWLEAKARGQAGAAIARLAGLAPQIARVEGAGGWADLPLAMVTVGTRVMARPGERIAVDGRVEEGHSSVDEAMLTGEPLPVEKAPGAVVTGGTVNGAGTLIYRAERVGADTVLARIVTLVQQAQGQKLPVQALVDRVTLWFVPVVMALAVLAFTGWLVAGAGMAQALVAGVSVLIIACPCAMGLATPVSILVGTGRAAELGILFRRGDALQALADVQKVGFDKTGTLTEGKPKVVALQALGISEDDLLRLASGVEALSEHPLAAAVVAGAQERGLAPPKAQGFTMQPGQGAEALVDGQKIRVGKPLGDWPAAILAQAAAWQGAGQTVIYIDRDAQPAGIIAMADRTRPTARRVVQALAEMGVGAAVISGDAAPVVRRLADDLGIATAMGGVLPEGKVAAVKELGQGTAFVGDGINDAPALAAADVGIAIGGGTDVAVEAAEVVLMSGDPLAVATAIRVARATMRNIKQNLFWAFAYNALLIPVAAGALVPFGGPQLSPMLAAGAMALSSVMVLTNALRLRNLRAVR</sequence>
<feature type="transmembrane region" description="Helical" evidence="11">
    <location>
        <begin position="163"/>
        <end position="188"/>
    </location>
</feature>
<reference evidence="13" key="2">
    <citation type="submission" date="2020-09" db="EMBL/GenBank/DDBJ databases">
        <authorList>
            <person name="Sun Q."/>
            <person name="Kim S."/>
        </authorList>
    </citation>
    <scope>NUCLEOTIDE SEQUENCE</scope>
    <source>
        <strain evidence="13">KCTC 23310</strain>
    </source>
</reference>
<dbReference type="InterPro" id="IPR006121">
    <property type="entry name" value="HMA_dom"/>
</dbReference>
<dbReference type="Gene3D" id="3.40.50.1000">
    <property type="entry name" value="HAD superfamily/HAD-like"/>
    <property type="match status" value="1"/>
</dbReference>
<dbReference type="PANTHER" id="PTHR43520">
    <property type="entry name" value="ATP7, ISOFORM B"/>
    <property type="match status" value="1"/>
</dbReference>
<dbReference type="GO" id="GO:0005886">
    <property type="term" value="C:plasma membrane"/>
    <property type="evidence" value="ECO:0007669"/>
    <property type="project" value="UniProtKB-SubCell"/>
</dbReference>
<dbReference type="SUPFAM" id="SSF56784">
    <property type="entry name" value="HAD-like"/>
    <property type="match status" value="1"/>
</dbReference>
<evidence type="ECO:0000313" key="13">
    <source>
        <dbReference type="EMBL" id="GHC58533.1"/>
    </source>
</evidence>
<keyword evidence="9 11" id="KW-1133">Transmembrane helix</keyword>
<dbReference type="GO" id="GO:0055070">
    <property type="term" value="P:copper ion homeostasis"/>
    <property type="evidence" value="ECO:0007669"/>
    <property type="project" value="TreeGrafter"/>
</dbReference>
<dbReference type="EMBL" id="BMYJ01000006">
    <property type="protein sequence ID" value="GHC58533.1"/>
    <property type="molecule type" value="Genomic_DNA"/>
</dbReference>
<dbReference type="InterPro" id="IPR008250">
    <property type="entry name" value="ATPase_P-typ_transduc_dom_A_sf"/>
</dbReference>
<organism evidence="13 14">
    <name type="scientific">Neogemmobacter tilapiae</name>
    <dbReference type="NCBI Taxonomy" id="875041"/>
    <lineage>
        <taxon>Bacteria</taxon>
        <taxon>Pseudomonadati</taxon>
        <taxon>Pseudomonadota</taxon>
        <taxon>Alphaproteobacteria</taxon>
        <taxon>Rhodobacterales</taxon>
        <taxon>Paracoccaceae</taxon>
        <taxon>Neogemmobacter</taxon>
    </lineage>
</organism>
<dbReference type="NCBIfam" id="TIGR01512">
    <property type="entry name" value="ATPase-IB2_Cd"/>
    <property type="match status" value="1"/>
</dbReference>
<gene>
    <name evidence="13" type="ORF">GCM10007315_22780</name>
</gene>
<feature type="domain" description="HMA" evidence="12">
    <location>
        <begin position="9"/>
        <end position="74"/>
    </location>
</feature>
<feature type="transmembrane region" description="Helical" evidence="11">
    <location>
        <begin position="709"/>
        <end position="727"/>
    </location>
</feature>
<dbReference type="FunFam" id="3.30.70.100:FF:000001">
    <property type="entry name" value="ATPase copper transporting beta"/>
    <property type="match status" value="1"/>
</dbReference>
<dbReference type="Pfam" id="PF00122">
    <property type="entry name" value="E1-E2_ATPase"/>
    <property type="match status" value="1"/>
</dbReference>
<comment type="subcellular location">
    <subcellularLocation>
        <location evidence="1">Cell membrane</location>
        <topology evidence="1">Multi-pass membrane protein</topology>
    </subcellularLocation>
</comment>
<dbReference type="InterPro" id="IPR023298">
    <property type="entry name" value="ATPase_P-typ_TM_dom_sf"/>
</dbReference>
<dbReference type="PROSITE" id="PS50846">
    <property type="entry name" value="HMA_2"/>
    <property type="match status" value="1"/>
</dbReference>
<dbReference type="Pfam" id="PF00702">
    <property type="entry name" value="Hydrolase"/>
    <property type="match status" value="1"/>
</dbReference>
<dbReference type="GO" id="GO:0005507">
    <property type="term" value="F:copper ion binding"/>
    <property type="evidence" value="ECO:0007669"/>
    <property type="project" value="TreeGrafter"/>
</dbReference>
<evidence type="ECO:0000259" key="12">
    <source>
        <dbReference type="PROSITE" id="PS50846"/>
    </source>
</evidence>
<reference evidence="13" key="1">
    <citation type="journal article" date="2014" name="Int. J. Syst. Evol. Microbiol.">
        <title>Complete genome sequence of Corynebacterium casei LMG S-19264T (=DSM 44701T), isolated from a smear-ripened cheese.</title>
        <authorList>
            <consortium name="US DOE Joint Genome Institute (JGI-PGF)"/>
            <person name="Walter F."/>
            <person name="Albersmeier A."/>
            <person name="Kalinowski J."/>
            <person name="Ruckert C."/>
        </authorList>
    </citation>
    <scope>NUCLEOTIDE SEQUENCE</scope>
    <source>
        <strain evidence="13">KCTC 23310</strain>
    </source>
</reference>
<dbReference type="InterPro" id="IPR059000">
    <property type="entry name" value="ATPase_P-type_domA"/>
</dbReference>
<dbReference type="Gene3D" id="3.30.70.100">
    <property type="match status" value="1"/>
</dbReference>
<evidence type="ECO:0000256" key="2">
    <source>
        <dbReference type="ARBA" id="ARBA00006024"/>
    </source>
</evidence>
<feature type="transmembrane region" description="Helical" evidence="11">
    <location>
        <begin position="374"/>
        <end position="396"/>
    </location>
</feature>
<evidence type="ECO:0000256" key="7">
    <source>
        <dbReference type="ARBA" id="ARBA00022840"/>
    </source>
</evidence>
<keyword evidence="3 11" id="KW-1003">Cell membrane</keyword>
<dbReference type="InterPro" id="IPR023214">
    <property type="entry name" value="HAD_sf"/>
</dbReference>
<comment type="caution">
    <text evidence="13">The sequence shown here is derived from an EMBL/GenBank/DDBJ whole genome shotgun (WGS) entry which is preliminary data.</text>
</comment>
<dbReference type="NCBIfam" id="TIGR01511">
    <property type="entry name" value="ATPase-IB1_Cu"/>
    <property type="match status" value="1"/>
</dbReference>
<dbReference type="PROSITE" id="PS01047">
    <property type="entry name" value="HMA_1"/>
    <property type="match status" value="1"/>
</dbReference>
<dbReference type="SUPFAM" id="SSF81653">
    <property type="entry name" value="Calcium ATPase, transduction domain A"/>
    <property type="match status" value="1"/>
</dbReference>
<dbReference type="InterPro" id="IPR001757">
    <property type="entry name" value="P_typ_ATPase"/>
</dbReference>
<evidence type="ECO:0000256" key="6">
    <source>
        <dbReference type="ARBA" id="ARBA00022741"/>
    </source>
</evidence>
<dbReference type="GO" id="GO:0060003">
    <property type="term" value="P:copper ion export"/>
    <property type="evidence" value="ECO:0007669"/>
    <property type="project" value="UniProtKB-ARBA"/>
</dbReference>
<evidence type="ECO:0000256" key="10">
    <source>
        <dbReference type="ARBA" id="ARBA00023136"/>
    </source>
</evidence>